<dbReference type="AlphaFoldDB" id="A0A9W6MNL7"/>
<keyword evidence="8" id="KW-0675">Receptor</keyword>
<evidence type="ECO:0000256" key="5">
    <source>
        <dbReference type="SAM" id="SignalP"/>
    </source>
</evidence>
<dbReference type="Gene3D" id="2.40.170.20">
    <property type="entry name" value="TonB-dependent receptor, beta-barrel domain"/>
    <property type="match status" value="1"/>
</dbReference>
<evidence type="ECO:0000256" key="1">
    <source>
        <dbReference type="ARBA" id="ARBA00004442"/>
    </source>
</evidence>
<dbReference type="Pfam" id="PF07715">
    <property type="entry name" value="Plug"/>
    <property type="match status" value="1"/>
</dbReference>
<comment type="similarity">
    <text evidence="4">Belongs to the TonB-dependent receptor family.</text>
</comment>
<feature type="domain" description="TonB-dependent receptor plug" evidence="7">
    <location>
        <begin position="70"/>
        <end position="185"/>
    </location>
</feature>
<organism evidence="8 9">
    <name type="scientific">Maricaulis virginensis</name>
    <dbReference type="NCBI Taxonomy" id="144022"/>
    <lineage>
        <taxon>Bacteria</taxon>
        <taxon>Pseudomonadati</taxon>
        <taxon>Pseudomonadota</taxon>
        <taxon>Alphaproteobacteria</taxon>
        <taxon>Maricaulales</taxon>
        <taxon>Maricaulaceae</taxon>
        <taxon>Maricaulis</taxon>
    </lineage>
</organism>
<dbReference type="Pfam" id="PF00593">
    <property type="entry name" value="TonB_dep_Rec_b-barrel"/>
    <property type="match status" value="1"/>
</dbReference>
<evidence type="ECO:0000256" key="4">
    <source>
        <dbReference type="RuleBase" id="RU003357"/>
    </source>
</evidence>
<reference evidence="8" key="2">
    <citation type="submission" date="2023-01" db="EMBL/GenBank/DDBJ databases">
        <authorList>
            <person name="Sun Q."/>
            <person name="Evtushenko L."/>
        </authorList>
    </citation>
    <scope>NUCLEOTIDE SEQUENCE</scope>
    <source>
        <strain evidence="8">VKM B-1513</strain>
    </source>
</reference>
<dbReference type="Gene3D" id="2.170.130.10">
    <property type="entry name" value="TonB-dependent receptor, plug domain"/>
    <property type="match status" value="1"/>
</dbReference>
<dbReference type="InterPro" id="IPR012910">
    <property type="entry name" value="Plug_dom"/>
</dbReference>
<dbReference type="GO" id="GO:0009279">
    <property type="term" value="C:cell outer membrane"/>
    <property type="evidence" value="ECO:0007669"/>
    <property type="project" value="UniProtKB-SubCell"/>
</dbReference>
<keyword evidence="4" id="KW-0798">TonB box</keyword>
<keyword evidence="5" id="KW-0732">Signal</keyword>
<evidence type="ECO:0000259" key="6">
    <source>
        <dbReference type="Pfam" id="PF00593"/>
    </source>
</evidence>
<proteinExistence type="inferred from homology"/>
<dbReference type="InterPro" id="IPR000531">
    <property type="entry name" value="Beta-barrel_TonB"/>
</dbReference>
<dbReference type="SUPFAM" id="SSF56935">
    <property type="entry name" value="Porins"/>
    <property type="match status" value="1"/>
</dbReference>
<evidence type="ECO:0000313" key="9">
    <source>
        <dbReference type="Proteomes" id="UP001143486"/>
    </source>
</evidence>
<dbReference type="InterPro" id="IPR037066">
    <property type="entry name" value="Plug_dom_sf"/>
</dbReference>
<name>A0A9W6MNL7_9PROT</name>
<dbReference type="PANTHER" id="PTHR47234:SF2">
    <property type="entry name" value="TONB-DEPENDENT RECEPTOR"/>
    <property type="match status" value="1"/>
</dbReference>
<accession>A0A9W6MNL7</accession>
<gene>
    <name evidence="8" type="ORF">GCM10017621_22730</name>
</gene>
<keyword evidence="3" id="KW-0998">Cell outer membrane</keyword>
<dbReference type="RefSeq" id="WP_271187127.1">
    <property type="nucleotide sequence ID" value="NZ_BSFE01000006.1"/>
</dbReference>
<dbReference type="InterPro" id="IPR036942">
    <property type="entry name" value="Beta-barrel_TonB_sf"/>
</dbReference>
<dbReference type="Proteomes" id="UP001143486">
    <property type="component" value="Unassembled WGS sequence"/>
</dbReference>
<feature type="signal peptide" evidence="5">
    <location>
        <begin position="1"/>
        <end position="31"/>
    </location>
</feature>
<reference evidence="8" key="1">
    <citation type="journal article" date="2014" name="Int. J. Syst. Evol. Microbiol.">
        <title>Complete genome sequence of Corynebacterium casei LMG S-19264T (=DSM 44701T), isolated from a smear-ripened cheese.</title>
        <authorList>
            <consortium name="US DOE Joint Genome Institute (JGI-PGF)"/>
            <person name="Walter F."/>
            <person name="Albersmeier A."/>
            <person name="Kalinowski J."/>
            <person name="Ruckert C."/>
        </authorList>
    </citation>
    <scope>NUCLEOTIDE SEQUENCE</scope>
    <source>
        <strain evidence="8">VKM B-1513</strain>
    </source>
</reference>
<keyword evidence="9" id="KW-1185">Reference proteome</keyword>
<dbReference type="PANTHER" id="PTHR47234">
    <property type="match status" value="1"/>
</dbReference>
<comment type="caution">
    <text evidence="8">The sequence shown here is derived from an EMBL/GenBank/DDBJ whole genome shotgun (WGS) entry which is preliminary data.</text>
</comment>
<feature type="chain" id="PRO_5040738817" evidence="5">
    <location>
        <begin position="32"/>
        <end position="1007"/>
    </location>
</feature>
<sequence>MYTPIEKGRLLRSTILAGLAVASLSGAPVFAQDAEQIPEQAEDDAEPETSDRIVVTGSRIRRDGFNSEIPLDVFTADDAALEGNVDIADFLQSATVAAGSAQVTSATSSQFVQNGGTGVETLSLRGLGANRTLVLLNGRRAGPAGVRGGVSAFDLNVIPLAAIERVEVLKDGASSIYGSDAVAGVVNIITRQDEGGTIDGFISVPGDGAAEQYRLSGSYGWEFDRGGFRVTLDAFQQRELAQGDRDYFSCGEPYVFNNDGSRADLIDPRTGSYSCEDLYWGHVWVYDYAPFFGDGTTNLPLQRPRLIQYDYDGSLAANGLTPIGTSHANPFWFTAPTDDWFLVDPRVPEQRALVNYDHPFQDESSMVPETERYTVFADGHFDVTDSIELYGEALLNRRETYVNAYRQYWIYMYNGEDLWGAYPDPFAAGWGGMNELSPTPITDHNDSSVSIDYQRFVAGLRGDTLFGLDTWSWDMAFQVSRSEGEYWDQRIYADAIYDQYYRSGSCVGTLTSIRGAPCIDVDWLDPELLRGNVPDDVAEYAFGEETGRTVYDQRSFEAVASGEVFDLPAGAVAMALGVHYREDEINDTPGELTLSGNVWNSSVAGITAGSDTTEAIFGELSVPLLADSRFADSLELTVSGRYTDVESYGSGETYKVGLNWAVNDVVRLRATHGTSFRTPALFELYLSNQTGFLGQRTIDPCIDYAANLAANVISQRVADNCAADGLPDDMSGSGAAATIVTGGGFGVLDAETSEATNIGLVLTPRTINFRLSIDYYEIEVNDEVSRLGAPGIVGGCYNSEDFANEPLCDLFTRNSPTDPGPYLINTVRDSFININSQINRGVDINADYLHQFDFGDLSVNLSAAYQLEDKTDLLGGVVADFNGEGGDPKLVGDLSFTFVRNDWTAYWGMRYVGPTSNRQSYGNAAQTYVGQPVNYKLWTETTIYHNVSLQRTFGDWSARVGVSNVFDEHPPSVTAISGEYNTVGRSAFYSQYDWFGRRFFANIVRTF</sequence>
<evidence type="ECO:0000313" key="8">
    <source>
        <dbReference type="EMBL" id="GLK52765.1"/>
    </source>
</evidence>
<dbReference type="EMBL" id="BSFE01000006">
    <property type="protein sequence ID" value="GLK52765.1"/>
    <property type="molecule type" value="Genomic_DNA"/>
</dbReference>
<feature type="domain" description="TonB-dependent receptor-like beta-barrel" evidence="6">
    <location>
        <begin position="419"/>
        <end position="965"/>
    </location>
</feature>
<comment type="subcellular location">
    <subcellularLocation>
        <location evidence="1 4">Cell outer membrane</location>
    </subcellularLocation>
</comment>
<evidence type="ECO:0000256" key="3">
    <source>
        <dbReference type="ARBA" id="ARBA00023237"/>
    </source>
</evidence>
<evidence type="ECO:0000259" key="7">
    <source>
        <dbReference type="Pfam" id="PF07715"/>
    </source>
</evidence>
<protein>
    <submittedName>
        <fullName evidence="8">TonB-dependent receptor</fullName>
    </submittedName>
</protein>
<keyword evidence="2 4" id="KW-0472">Membrane</keyword>
<evidence type="ECO:0000256" key="2">
    <source>
        <dbReference type="ARBA" id="ARBA00023136"/>
    </source>
</evidence>